<dbReference type="Gene3D" id="3.30.950.10">
    <property type="entry name" value="Methyltransferase, Cobalt-precorrin-4 Transmethylase, Domain 2"/>
    <property type="match status" value="1"/>
</dbReference>
<evidence type="ECO:0000256" key="1">
    <source>
        <dbReference type="ARBA" id="ARBA00004953"/>
    </source>
</evidence>
<comment type="caution">
    <text evidence="9">The sequence shown here is derived from an EMBL/GenBank/DDBJ whole genome shotgun (WGS) entry which is preliminary data.</text>
</comment>
<dbReference type="Proteomes" id="UP000229498">
    <property type="component" value="Unassembled WGS sequence"/>
</dbReference>
<dbReference type="GO" id="GO:0009236">
    <property type="term" value="P:cobalamin biosynthetic process"/>
    <property type="evidence" value="ECO:0007669"/>
    <property type="project" value="UniProtKB-UniPathway"/>
</dbReference>
<proteinExistence type="predicted"/>
<dbReference type="SUPFAM" id="SSF159672">
    <property type="entry name" value="CbiG N-terminal domain-like"/>
    <property type="match status" value="1"/>
</dbReference>
<dbReference type="UniPathway" id="UPA00148"/>
<organism evidence="9 10">
    <name type="scientific">Minwuia thermotolerans</name>
    <dbReference type="NCBI Taxonomy" id="2056226"/>
    <lineage>
        <taxon>Bacteria</taxon>
        <taxon>Pseudomonadati</taxon>
        <taxon>Pseudomonadota</taxon>
        <taxon>Alphaproteobacteria</taxon>
        <taxon>Minwuiales</taxon>
        <taxon>Minwuiaceae</taxon>
        <taxon>Minwuia</taxon>
    </lineage>
</organism>
<dbReference type="InterPro" id="IPR014776">
    <property type="entry name" value="4pyrrole_Mease_sub2"/>
</dbReference>
<dbReference type="PANTHER" id="PTHR47036:SF1">
    <property type="entry name" value="COBALT-FACTOR III C(17)-METHYLTRANSFERASE-RELATED"/>
    <property type="match status" value="1"/>
</dbReference>
<evidence type="ECO:0000256" key="4">
    <source>
        <dbReference type="ARBA" id="ARBA00022679"/>
    </source>
</evidence>
<feature type="domain" description="Tetrapyrrole methylase" evidence="6">
    <location>
        <begin position="343"/>
        <end position="552"/>
    </location>
</feature>
<accession>A0A2M9FWJ6</accession>
<dbReference type="RefSeq" id="WP_109795649.1">
    <property type="nucleotide sequence ID" value="NZ_PHIG01000054.1"/>
</dbReference>
<evidence type="ECO:0000313" key="9">
    <source>
        <dbReference type="EMBL" id="PJK27824.1"/>
    </source>
</evidence>
<feature type="domain" description="CobE/GbiG C-terminal" evidence="7">
    <location>
        <begin position="204"/>
        <end position="323"/>
    </location>
</feature>
<dbReference type="InterPro" id="IPR002750">
    <property type="entry name" value="CobE/GbiG_C"/>
</dbReference>
<keyword evidence="10" id="KW-1185">Reference proteome</keyword>
<comment type="pathway">
    <text evidence="1">Cofactor biosynthesis; adenosylcobalamin biosynthesis.</text>
</comment>
<evidence type="ECO:0000259" key="7">
    <source>
        <dbReference type="Pfam" id="PF01890"/>
    </source>
</evidence>
<name>A0A2M9FWJ6_9PROT</name>
<dbReference type="PANTHER" id="PTHR47036">
    <property type="entry name" value="COBALT-FACTOR III C(17)-METHYLTRANSFERASE-RELATED"/>
    <property type="match status" value="1"/>
</dbReference>
<gene>
    <name evidence="9" type="primary">cobJ</name>
    <name evidence="9" type="ORF">CVT23_20315</name>
</gene>
<evidence type="ECO:0000256" key="3">
    <source>
        <dbReference type="ARBA" id="ARBA00022603"/>
    </source>
</evidence>
<evidence type="ECO:0000256" key="5">
    <source>
        <dbReference type="ARBA" id="ARBA00022691"/>
    </source>
</evidence>
<evidence type="ECO:0000313" key="10">
    <source>
        <dbReference type="Proteomes" id="UP000229498"/>
    </source>
</evidence>
<dbReference type="Pfam" id="PF11760">
    <property type="entry name" value="CbiG_N"/>
    <property type="match status" value="1"/>
</dbReference>
<keyword evidence="2" id="KW-0169">Cobalamin biosynthesis</keyword>
<dbReference type="GO" id="GO:0008168">
    <property type="term" value="F:methyltransferase activity"/>
    <property type="evidence" value="ECO:0007669"/>
    <property type="project" value="UniProtKB-KW"/>
</dbReference>
<dbReference type="InterPro" id="IPR036518">
    <property type="entry name" value="CobE/GbiG_C_sf"/>
</dbReference>
<feature type="domain" description="Cobalamin synthesis G N-terminal" evidence="8">
    <location>
        <begin position="47"/>
        <end position="125"/>
    </location>
</feature>
<dbReference type="InterPro" id="IPR051810">
    <property type="entry name" value="Precorrin_MeTrfase"/>
</dbReference>
<dbReference type="InterPro" id="IPR038029">
    <property type="entry name" value="GbiG_N_sf"/>
</dbReference>
<evidence type="ECO:0000256" key="2">
    <source>
        <dbReference type="ARBA" id="ARBA00022573"/>
    </source>
</evidence>
<dbReference type="SUPFAM" id="SSF53790">
    <property type="entry name" value="Tetrapyrrole methylase"/>
    <property type="match status" value="1"/>
</dbReference>
<dbReference type="AlphaFoldDB" id="A0A2M9FWJ6"/>
<keyword evidence="5" id="KW-0949">S-adenosyl-L-methionine</keyword>
<dbReference type="Pfam" id="PF01890">
    <property type="entry name" value="CbiG_C"/>
    <property type="match status" value="1"/>
</dbReference>
<reference evidence="9 10" key="1">
    <citation type="submission" date="2017-11" db="EMBL/GenBank/DDBJ databases">
        <title>Draft genome sequence of Rhizobiales bacterium SY3-13.</title>
        <authorList>
            <person name="Sun C."/>
        </authorList>
    </citation>
    <scope>NUCLEOTIDE SEQUENCE [LARGE SCALE GENOMIC DNA]</scope>
    <source>
        <strain evidence="9 10">SY3-13</strain>
    </source>
</reference>
<evidence type="ECO:0000259" key="6">
    <source>
        <dbReference type="Pfam" id="PF00590"/>
    </source>
</evidence>
<dbReference type="InterPro" id="IPR021744">
    <property type="entry name" value="CbiG_N"/>
</dbReference>
<dbReference type="InterPro" id="IPR006363">
    <property type="entry name" value="Cbl_synth_CobJ/CibH_dom"/>
</dbReference>
<dbReference type="EMBL" id="PHIG01000054">
    <property type="protein sequence ID" value="PJK27824.1"/>
    <property type="molecule type" value="Genomic_DNA"/>
</dbReference>
<dbReference type="NCBIfam" id="TIGR01466">
    <property type="entry name" value="cobJ_cbiH"/>
    <property type="match status" value="1"/>
</dbReference>
<dbReference type="Gene3D" id="3.40.1010.10">
    <property type="entry name" value="Cobalt-precorrin-4 Transmethylase, Domain 1"/>
    <property type="match status" value="1"/>
</dbReference>
<dbReference type="Gene3D" id="3.30.420.180">
    <property type="entry name" value="CobE/GbiG C-terminal domain"/>
    <property type="match status" value="1"/>
</dbReference>
<keyword evidence="3 9" id="KW-0489">Methyltransferase</keyword>
<protein>
    <submittedName>
        <fullName evidence="9">Precorrin-3B C(17)-methyltransferase</fullName>
    </submittedName>
</protein>
<dbReference type="InterPro" id="IPR000878">
    <property type="entry name" value="4pyrrol_Mease"/>
</dbReference>
<dbReference type="Pfam" id="PF00590">
    <property type="entry name" value="TP_methylase"/>
    <property type="match status" value="1"/>
</dbReference>
<keyword evidence="4 9" id="KW-0808">Transferase</keyword>
<dbReference type="OrthoDB" id="9772960at2"/>
<dbReference type="InterPro" id="IPR035996">
    <property type="entry name" value="4pyrrol_Methylase_sf"/>
</dbReference>
<sequence>MTPAIIVLDEKGAALARRLAAPLGAEIHGLGARVSETDHRFDRVAEHVAALFLAGRPVIGVCAAGILIRALGPHLTDKRAEPPVLAVSGDGASVVPLLGGHRGANELARRIAESVGGHAALTTAGEAAFGLALDAPPAGWRLANPANAKSVMAALVAGGGAATEGELPWPADAIPAGDDVRLIGTHAPAAGDERTLVYHPQGHVIGVGCARDCPPEELRDLVVSALAVAEVASGAAACIASIDIKADESAILALAAELDLPFRLFDAATLEAETPRLANPSDVVFAEVGCHGVAEAAALAGAGPEGILVVEKRKSANATVAVARAPAVLDANRIGRAPGRLDVVGIGPGTPAWRTPEAARLIAAAEEIVGYGLYLDLIADIAPRARITAFPLGEETARCAWALEQAGKGRRVALVSSGDAGIYAMAALVEELVAEGKVSDAARRVAVNVSPGISALQAAAARIGAPLGHDFCTVSLSDLLTPWETIRARVEAAAAGDFVVAFYNPVSRRRRHQLAEARDILLIRRPPETPVVLATDLGRPAEAVRVTTLGALSVDEVDMLTVVLVGSTASRTYRAAGRTRVYTPRGYAAKEESA</sequence>
<dbReference type="GO" id="GO:0032259">
    <property type="term" value="P:methylation"/>
    <property type="evidence" value="ECO:0007669"/>
    <property type="project" value="UniProtKB-KW"/>
</dbReference>
<dbReference type="Gene3D" id="3.40.50.11220">
    <property type="match status" value="1"/>
</dbReference>
<dbReference type="InterPro" id="IPR014777">
    <property type="entry name" value="4pyrrole_Mease_sub1"/>
</dbReference>
<evidence type="ECO:0000259" key="8">
    <source>
        <dbReference type="Pfam" id="PF11760"/>
    </source>
</evidence>
<dbReference type="CDD" id="cd11646">
    <property type="entry name" value="Precorrin_3B_C17_MT"/>
    <property type="match status" value="1"/>
</dbReference>
<dbReference type="SUPFAM" id="SSF159664">
    <property type="entry name" value="CobE/GbiG C-terminal domain-like"/>
    <property type="match status" value="1"/>
</dbReference>